<name>A0A849A3Y3_9ACTN</name>
<dbReference type="RefSeq" id="WP_171199366.1">
    <property type="nucleotide sequence ID" value="NZ_JABEND010000003.1"/>
</dbReference>
<reference evidence="5 6" key="1">
    <citation type="submission" date="2020-05" db="EMBL/GenBank/DDBJ databases">
        <title>Nakamurella sp. DB0629 isolated from air conditioner.</title>
        <authorList>
            <person name="Kim D.H."/>
            <person name="Kim D.-U."/>
        </authorList>
    </citation>
    <scope>NUCLEOTIDE SEQUENCE [LARGE SCALE GENOMIC DNA]</scope>
    <source>
        <strain evidence="5 6">DB0629</strain>
    </source>
</reference>
<evidence type="ECO:0000313" key="6">
    <source>
        <dbReference type="Proteomes" id="UP000562984"/>
    </source>
</evidence>
<dbReference type="EMBL" id="JABEND010000003">
    <property type="protein sequence ID" value="NNG35724.1"/>
    <property type="molecule type" value="Genomic_DNA"/>
</dbReference>
<sequence length="372" mass="38863">MTDEKETHVSMPRRSSATRSATTRRSALVVLVMVVLASLLGTPTAAAERPVTSVPGPAQRPPAVVFDSDMDFDDASTLALLCNLDLQGRLDLRAVTITGNGMGLPGRAEVHAATILRRCGLPTVPIGTANPAPSPGGNTVSPDSRVRFERVLTDALGDAAATSGPLPAADQLVRQVVAESRGRVTILATGPLTTPARLLTDPRIRARIDRVVAMGGAFDVPVNIFGPRAAGFDKSQEVNIWLDPRAAATVNAAARPGQLTFIPLDATDSVPVSSDLIERLPRTPAGNIVRDIMQHPSMPAMIATGALYWWDPLAALSLVQPELVRTTAGAVHVTVAGPAAGRTSWAAKGPRRSVASGADRAAFEQAFLAALA</sequence>
<feature type="region of interest" description="Disordered" evidence="3">
    <location>
        <begin position="1"/>
        <end position="20"/>
    </location>
</feature>
<comment type="caution">
    <text evidence="5">The sequence shown here is derived from an EMBL/GenBank/DDBJ whole genome shotgun (WGS) entry which is preliminary data.</text>
</comment>
<gene>
    <name evidence="5" type="ORF">HKD39_08365</name>
</gene>
<evidence type="ECO:0000256" key="2">
    <source>
        <dbReference type="ARBA" id="ARBA00023295"/>
    </source>
</evidence>
<dbReference type="AlphaFoldDB" id="A0A849A3Y3"/>
<dbReference type="InterPro" id="IPR001910">
    <property type="entry name" value="Inosine/uridine_hydrolase_dom"/>
</dbReference>
<accession>A0A849A3Y3</accession>
<evidence type="ECO:0000313" key="5">
    <source>
        <dbReference type="EMBL" id="NNG35724.1"/>
    </source>
</evidence>
<dbReference type="PROSITE" id="PS51318">
    <property type="entry name" value="TAT"/>
    <property type="match status" value="1"/>
</dbReference>
<feature type="domain" description="Inosine/uridine-preferring nucleoside hydrolase" evidence="4">
    <location>
        <begin position="64"/>
        <end position="364"/>
    </location>
</feature>
<dbReference type="SUPFAM" id="SSF53590">
    <property type="entry name" value="Nucleoside hydrolase"/>
    <property type="match status" value="1"/>
</dbReference>
<evidence type="ECO:0000256" key="1">
    <source>
        <dbReference type="ARBA" id="ARBA00022801"/>
    </source>
</evidence>
<dbReference type="PANTHER" id="PTHR12304:SF46">
    <property type="entry name" value="INOSINE-ADENOSINE-GUANOSINE-NUCLEOSIDE HYDROLASE"/>
    <property type="match status" value="1"/>
</dbReference>
<keyword evidence="2" id="KW-0326">Glycosidase</keyword>
<dbReference type="InterPro" id="IPR036452">
    <property type="entry name" value="Ribo_hydro-like"/>
</dbReference>
<dbReference type="InterPro" id="IPR006311">
    <property type="entry name" value="TAT_signal"/>
</dbReference>
<dbReference type="PANTHER" id="PTHR12304">
    <property type="entry name" value="INOSINE-URIDINE PREFERRING NUCLEOSIDE HYDROLASE"/>
    <property type="match status" value="1"/>
</dbReference>
<evidence type="ECO:0000256" key="3">
    <source>
        <dbReference type="SAM" id="MobiDB-lite"/>
    </source>
</evidence>
<dbReference type="Proteomes" id="UP000562984">
    <property type="component" value="Unassembled WGS sequence"/>
</dbReference>
<keyword evidence="6" id="KW-1185">Reference proteome</keyword>
<proteinExistence type="predicted"/>
<keyword evidence="1 5" id="KW-0378">Hydrolase</keyword>
<dbReference type="GO" id="GO:0008477">
    <property type="term" value="F:purine nucleosidase activity"/>
    <property type="evidence" value="ECO:0007669"/>
    <property type="project" value="TreeGrafter"/>
</dbReference>
<dbReference type="Pfam" id="PF01156">
    <property type="entry name" value="IU_nuc_hydro"/>
    <property type="match status" value="1"/>
</dbReference>
<protein>
    <submittedName>
        <fullName evidence="5">Nucleoside hydrolase</fullName>
    </submittedName>
</protein>
<dbReference type="Gene3D" id="3.90.245.10">
    <property type="entry name" value="Ribonucleoside hydrolase-like"/>
    <property type="match status" value="1"/>
</dbReference>
<dbReference type="GO" id="GO:0006152">
    <property type="term" value="P:purine nucleoside catabolic process"/>
    <property type="evidence" value="ECO:0007669"/>
    <property type="project" value="TreeGrafter"/>
</dbReference>
<dbReference type="InterPro" id="IPR023186">
    <property type="entry name" value="IUNH"/>
</dbReference>
<organism evidence="5 6">
    <name type="scientific">Nakamurella aerolata</name>
    <dbReference type="NCBI Taxonomy" id="1656892"/>
    <lineage>
        <taxon>Bacteria</taxon>
        <taxon>Bacillati</taxon>
        <taxon>Actinomycetota</taxon>
        <taxon>Actinomycetes</taxon>
        <taxon>Nakamurellales</taxon>
        <taxon>Nakamurellaceae</taxon>
        <taxon>Nakamurella</taxon>
    </lineage>
</organism>
<dbReference type="GO" id="GO:0005829">
    <property type="term" value="C:cytosol"/>
    <property type="evidence" value="ECO:0007669"/>
    <property type="project" value="TreeGrafter"/>
</dbReference>
<evidence type="ECO:0000259" key="4">
    <source>
        <dbReference type="Pfam" id="PF01156"/>
    </source>
</evidence>